<name>M3YDI6_MUSPF</name>
<dbReference type="STRING" id="9669.ENSMPUP00000009393"/>
<evidence type="ECO:0000259" key="1">
    <source>
        <dbReference type="Pfam" id="PF23210"/>
    </source>
</evidence>
<proteinExistence type="predicted"/>
<sequence length="174" mass="19619">MIGTDLELDIEPPCHLFCQVSLPKLITLACQPSNTLAFVLLSKIATNMALKARSLGQVPYLSSFHLSPTQFISPQKLLTHLVVFALKSYSERELGISSLRLLHAPHPITSLHPVINSNLGQLCMKEIPQMLQILDDHTEKNLDQEGWEDRLLQVRTLRDIPFSTLAFLPLFRIL</sequence>
<feature type="domain" description="MROH2B-like HEAT-repeats" evidence="1">
    <location>
        <begin position="22"/>
        <end position="154"/>
    </location>
</feature>
<protein>
    <recommendedName>
        <fullName evidence="1">MROH2B-like HEAT-repeats domain-containing protein</fullName>
    </recommendedName>
</protein>
<dbReference type="Pfam" id="PF23210">
    <property type="entry name" value="HEAT_Maestro_2"/>
    <property type="match status" value="1"/>
</dbReference>
<dbReference type="AlphaFoldDB" id="M3YDI6"/>
<dbReference type="Ensembl" id="ENSMPUT00000009547.1">
    <property type="protein sequence ID" value="ENSMPUP00000009393.1"/>
    <property type="gene ID" value="ENSMPUG00000009468.1"/>
</dbReference>
<organism evidence="2">
    <name type="scientific">Mustela putorius furo</name>
    <name type="common">European domestic ferret</name>
    <name type="synonym">Mustela furo</name>
    <dbReference type="NCBI Taxonomy" id="9669"/>
    <lineage>
        <taxon>Eukaryota</taxon>
        <taxon>Metazoa</taxon>
        <taxon>Chordata</taxon>
        <taxon>Craniata</taxon>
        <taxon>Vertebrata</taxon>
        <taxon>Euteleostomi</taxon>
        <taxon>Mammalia</taxon>
        <taxon>Eutheria</taxon>
        <taxon>Laurasiatheria</taxon>
        <taxon>Carnivora</taxon>
        <taxon>Caniformia</taxon>
        <taxon>Musteloidea</taxon>
        <taxon>Mustelidae</taxon>
        <taxon>Mustelinae</taxon>
        <taxon>Mustela</taxon>
    </lineage>
</organism>
<evidence type="ECO:0000313" key="2">
    <source>
        <dbReference type="Ensembl" id="ENSMPUP00000009393.1"/>
    </source>
</evidence>
<dbReference type="InterPro" id="IPR055408">
    <property type="entry name" value="HEAT_MROH2B-like"/>
</dbReference>
<reference evidence="2" key="1">
    <citation type="submission" date="2024-06" db="UniProtKB">
        <authorList>
            <consortium name="Ensembl"/>
        </authorList>
    </citation>
    <scope>IDENTIFICATION</scope>
</reference>
<accession>M3YDI6</accession>
<dbReference type="HOGENOM" id="CLU_1543608_0_0_1"/>
<dbReference type="EMBL" id="AEYP01093920">
    <property type="status" value="NOT_ANNOTATED_CDS"/>
    <property type="molecule type" value="Genomic_DNA"/>
</dbReference>
<dbReference type="InParanoid" id="M3YDI6"/>
<dbReference type="eggNOG" id="KOG2032">
    <property type="taxonomic scope" value="Eukaryota"/>
</dbReference>
<dbReference type="GeneTree" id="ENSGT00940000165138"/>